<dbReference type="Proteomes" id="UP001372714">
    <property type="component" value="Chromosome"/>
</dbReference>
<name>A0ABZ2FWD0_9PSED</name>
<keyword evidence="2" id="KW-1185">Reference proteome</keyword>
<organism evidence="1 2">
    <name type="scientific">Pseudomonas benzopyrenica</name>
    <dbReference type="NCBI Taxonomy" id="2993566"/>
    <lineage>
        <taxon>Bacteria</taxon>
        <taxon>Pseudomonadati</taxon>
        <taxon>Pseudomonadota</taxon>
        <taxon>Gammaproteobacteria</taxon>
        <taxon>Pseudomonadales</taxon>
        <taxon>Pseudomonadaceae</taxon>
        <taxon>Pseudomonas</taxon>
    </lineage>
</organism>
<reference evidence="1 2" key="1">
    <citation type="submission" date="2024-02" db="EMBL/GenBank/DDBJ databases">
        <title>The whole genome sequence of Pseudomonas benzopyrenica MLY92.</title>
        <authorList>
            <person name="Liu Y."/>
        </authorList>
    </citation>
    <scope>NUCLEOTIDE SEQUENCE [LARGE SCALE GENOMIC DNA]</scope>
    <source>
        <strain evidence="1 2">MLY92</strain>
    </source>
</reference>
<dbReference type="EMBL" id="CP145723">
    <property type="protein sequence ID" value="WWM68534.1"/>
    <property type="molecule type" value="Genomic_DNA"/>
</dbReference>
<accession>A0ABZ2FWD0</accession>
<evidence type="ECO:0000313" key="1">
    <source>
        <dbReference type="EMBL" id="WWM68534.1"/>
    </source>
</evidence>
<protein>
    <submittedName>
        <fullName evidence="1">Uncharacterized protein</fullName>
    </submittedName>
</protein>
<dbReference type="RefSeq" id="WP_143075217.1">
    <property type="nucleotide sequence ID" value="NZ_CP145723.1"/>
</dbReference>
<evidence type="ECO:0000313" key="2">
    <source>
        <dbReference type="Proteomes" id="UP001372714"/>
    </source>
</evidence>
<sequence>MNAPVKEQKVINAIAIGTCVAAMVLLLSFAEATIAANSWVPQPNTETEKDTSVALSIDKDSDALRVEAPRPAK</sequence>
<proteinExistence type="predicted"/>
<gene>
    <name evidence="1" type="ORF">V6W80_09750</name>
</gene>